<comment type="caution">
    <text evidence="2">The sequence shown here is derived from an EMBL/GenBank/DDBJ whole genome shotgun (WGS) entry which is preliminary data.</text>
</comment>
<sequence length="157" mass="17287">MPAPIAHPSPAATPRPNCVFYFISSPVEGVMHHLGPPPDRRTSFHAVSPGIASTDIPCSPLKSERMPTTSHRPDAPRLVAPLKTNPQPEPLTNLAIFTSHHRLPDPSAITTRTHLPDPSPHPPRLPQEAHHPAPNPTTVPGWLCQPSLRQRKFHYRT</sequence>
<dbReference type="Proteomes" id="UP001465755">
    <property type="component" value="Unassembled WGS sequence"/>
</dbReference>
<evidence type="ECO:0000313" key="2">
    <source>
        <dbReference type="EMBL" id="KAK9790109.1"/>
    </source>
</evidence>
<name>A0AAW1NQ51_9CHLO</name>
<gene>
    <name evidence="2" type="ORF">WJX73_008863</name>
</gene>
<dbReference type="EMBL" id="JALJOQ010000198">
    <property type="protein sequence ID" value="KAK9790109.1"/>
    <property type="molecule type" value="Genomic_DNA"/>
</dbReference>
<feature type="region of interest" description="Disordered" evidence="1">
    <location>
        <begin position="51"/>
        <end position="91"/>
    </location>
</feature>
<keyword evidence="3" id="KW-1185">Reference proteome</keyword>
<reference evidence="2 3" key="1">
    <citation type="journal article" date="2024" name="Nat. Commun.">
        <title>Phylogenomics reveals the evolutionary origins of lichenization in chlorophyte algae.</title>
        <authorList>
            <person name="Puginier C."/>
            <person name="Libourel C."/>
            <person name="Otte J."/>
            <person name="Skaloud P."/>
            <person name="Haon M."/>
            <person name="Grisel S."/>
            <person name="Petersen M."/>
            <person name="Berrin J.G."/>
            <person name="Delaux P.M."/>
            <person name="Dal Grande F."/>
            <person name="Keller J."/>
        </authorList>
    </citation>
    <scope>NUCLEOTIDE SEQUENCE [LARGE SCALE GENOMIC DNA]</scope>
    <source>
        <strain evidence="2 3">SAG 2036</strain>
    </source>
</reference>
<feature type="region of interest" description="Disordered" evidence="1">
    <location>
        <begin position="105"/>
        <end position="143"/>
    </location>
</feature>
<proteinExistence type="predicted"/>
<evidence type="ECO:0000256" key="1">
    <source>
        <dbReference type="SAM" id="MobiDB-lite"/>
    </source>
</evidence>
<dbReference type="AlphaFoldDB" id="A0AAW1NQ51"/>
<organism evidence="2 3">
    <name type="scientific">Symbiochloris irregularis</name>
    <dbReference type="NCBI Taxonomy" id="706552"/>
    <lineage>
        <taxon>Eukaryota</taxon>
        <taxon>Viridiplantae</taxon>
        <taxon>Chlorophyta</taxon>
        <taxon>core chlorophytes</taxon>
        <taxon>Trebouxiophyceae</taxon>
        <taxon>Trebouxiales</taxon>
        <taxon>Trebouxiaceae</taxon>
        <taxon>Symbiochloris</taxon>
    </lineage>
</organism>
<protein>
    <submittedName>
        <fullName evidence="2">Uncharacterized protein</fullName>
    </submittedName>
</protein>
<accession>A0AAW1NQ51</accession>
<evidence type="ECO:0000313" key="3">
    <source>
        <dbReference type="Proteomes" id="UP001465755"/>
    </source>
</evidence>